<keyword evidence="4 6" id="KW-0472">Membrane</keyword>
<evidence type="ECO:0000256" key="2">
    <source>
        <dbReference type="ARBA" id="ARBA00022692"/>
    </source>
</evidence>
<dbReference type="InterPro" id="IPR053081">
    <property type="entry name" value="SIM_Modulators"/>
</dbReference>
<evidence type="ECO:0000256" key="6">
    <source>
        <dbReference type="SAM" id="Phobius"/>
    </source>
</evidence>
<evidence type="ECO:0000256" key="3">
    <source>
        <dbReference type="ARBA" id="ARBA00022989"/>
    </source>
</evidence>
<dbReference type="Proteomes" id="UP000694851">
    <property type="component" value="Unplaced"/>
</dbReference>
<dbReference type="Pfam" id="PF15831">
    <property type="entry name" value="SMIM5_18_22"/>
    <property type="match status" value="1"/>
</dbReference>
<gene>
    <name evidence="8" type="primary">SMIM22</name>
</gene>
<keyword evidence="3 6" id="KW-1133">Transmembrane helix</keyword>
<dbReference type="GeneID" id="109392128"/>
<reference evidence="8" key="1">
    <citation type="submission" date="2025-08" db="UniProtKB">
        <authorList>
            <consortium name="RefSeq"/>
        </authorList>
    </citation>
    <scope>IDENTIFICATION</scope>
    <source>
        <tissue evidence="8">Muscle</tissue>
    </source>
</reference>
<evidence type="ECO:0000313" key="7">
    <source>
        <dbReference type="Proteomes" id="UP000694851"/>
    </source>
</evidence>
<evidence type="ECO:0000256" key="5">
    <source>
        <dbReference type="SAM" id="MobiDB-lite"/>
    </source>
</evidence>
<feature type="transmembrane region" description="Helical" evidence="6">
    <location>
        <begin position="31"/>
        <end position="56"/>
    </location>
</feature>
<name>A0A8B7SR12_HIPAR</name>
<keyword evidence="2 6" id="KW-0812">Transmembrane</keyword>
<evidence type="ECO:0000256" key="4">
    <source>
        <dbReference type="ARBA" id="ARBA00023136"/>
    </source>
</evidence>
<dbReference type="PANTHER" id="PTHR36982">
    <property type="entry name" value="CLCA DOMAIN-CONTAINING PROTEIN"/>
    <property type="match status" value="1"/>
</dbReference>
<evidence type="ECO:0000313" key="8">
    <source>
        <dbReference type="RefSeq" id="XP_019515856.1"/>
    </source>
</evidence>
<comment type="subcellular location">
    <subcellularLocation>
        <location evidence="1">Membrane</location>
        <topology evidence="1">Single-pass membrane protein</topology>
    </subcellularLocation>
</comment>
<dbReference type="GO" id="GO:0016020">
    <property type="term" value="C:membrane"/>
    <property type="evidence" value="ECO:0007669"/>
    <property type="project" value="UniProtKB-SubCell"/>
</dbReference>
<sequence length="81" mass="9031">MDSLEELETTAQEVLGKLKSRNPFQSHWDTAAFIIFLVFLGTVLLLLLLACLHCCCHHCCRQSSRSPKESSKGVDNLALDP</sequence>
<dbReference type="CDD" id="cd20255">
    <property type="entry name" value="CASIMO1_SMIM22"/>
    <property type="match status" value="1"/>
</dbReference>
<dbReference type="OrthoDB" id="9538566at2759"/>
<dbReference type="AlphaFoldDB" id="A0A8B7SR12"/>
<dbReference type="InterPro" id="IPR031671">
    <property type="entry name" value="SMIM5/18/22"/>
</dbReference>
<dbReference type="GO" id="GO:0042127">
    <property type="term" value="P:regulation of cell population proliferation"/>
    <property type="evidence" value="ECO:0007669"/>
    <property type="project" value="TreeGrafter"/>
</dbReference>
<proteinExistence type="predicted"/>
<organism evidence="7 8">
    <name type="scientific">Hipposideros armiger</name>
    <name type="common">Great Himalayan leaf-nosed bat</name>
    <dbReference type="NCBI Taxonomy" id="186990"/>
    <lineage>
        <taxon>Eukaryota</taxon>
        <taxon>Metazoa</taxon>
        <taxon>Chordata</taxon>
        <taxon>Craniata</taxon>
        <taxon>Vertebrata</taxon>
        <taxon>Euteleostomi</taxon>
        <taxon>Mammalia</taxon>
        <taxon>Eutheria</taxon>
        <taxon>Laurasiatheria</taxon>
        <taxon>Chiroptera</taxon>
        <taxon>Yinpterochiroptera</taxon>
        <taxon>Rhinolophoidea</taxon>
        <taxon>Hipposideridae</taxon>
        <taxon>Hipposideros</taxon>
    </lineage>
</organism>
<accession>A0A8B7SR12</accession>
<feature type="region of interest" description="Disordered" evidence="5">
    <location>
        <begin position="61"/>
        <end position="81"/>
    </location>
</feature>
<dbReference type="CTD" id="440335"/>
<keyword evidence="7" id="KW-1185">Reference proteome</keyword>
<evidence type="ECO:0000256" key="1">
    <source>
        <dbReference type="ARBA" id="ARBA00004167"/>
    </source>
</evidence>
<dbReference type="PANTHER" id="PTHR36982:SF3">
    <property type="entry name" value="SMALL INTEGRAL MEMBRANE PROTEIN 22"/>
    <property type="match status" value="1"/>
</dbReference>
<dbReference type="RefSeq" id="XP_019515856.1">
    <property type="nucleotide sequence ID" value="XM_019660311.1"/>
</dbReference>
<protein>
    <submittedName>
        <fullName evidence="8">Small integral membrane protein 22 isoform X2</fullName>
    </submittedName>
</protein>